<evidence type="ECO:0000256" key="6">
    <source>
        <dbReference type="ARBA" id="ARBA00038076"/>
    </source>
</evidence>
<dbReference type="KEGG" id="chya:V22_39000"/>
<organism evidence="10 11">
    <name type="scientific">Calycomorphotria hydatis</name>
    <dbReference type="NCBI Taxonomy" id="2528027"/>
    <lineage>
        <taxon>Bacteria</taxon>
        <taxon>Pseudomonadati</taxon>
        <taxon>Planctomycetota</taxon>
        <taxon>Planctomycetia</taxon>
        <taxon>Planctomycetales</taxon>
        <taxon>Planctomycetaceae</taxon>
        <taxon>Calycomorphotria</taxon>
    </lineage>
</organism>
<keyword evidence="5 7" id="KW-0472">Membrane</keyword>
<feature type="transmembrane region" description="Helical" evidence="7">
    <location>
        <begin position="312"/>
        <end position="334"/>
    </location>
</feature>
<dbReference type="Pfam" id="PF02687">
    <property type="entry name" value="FtsX"/>
    <property type="match status" value="1"/>
</dbReference>
<dbReference type="PANTHER" id="PTHR30572:SF4">
    <property type="entry name" value="ABC TRANSPORTER PERMEASE YTRF"/>
    <property type="match status" value="1"/>
</dbReference>
<evidence type="ECO:0000313" key="11">
    <source>
        <dbReference type="Proteomes" id="UP000319976"/>
    </source>
</evidence>
<keyword evidence="2" id="KW-1003">Cell membrane</keyword>
<keyword evidence="10" id="KW-0067">ATP-binding</keyword>
<dbReference type="EMBL" id="CP036316">
    <property type="protein sequence ID" value="QDT66629.1"/>
    <property type="molecule type" value="Genomic_DNA"/>
</dbReference>
<reference evidence="10 11" key="1">
    <citation type="submission" date="2019-02" db="EMBL/GenBank/DDBJ databases">
        <title>Deep-cultivation of Planctomycetes and their phenomic and genomic characterization uncovers novel biology.</title>
        <authorList>
            <person name="Wiegand S."/>
            <person name="Jogler M."/>
            <person name="Boedeker C."/>
            <person name="Pinto D."/>
            <person name="Vollmers J."/>
            <person name="Rivas-Marin E."/>
            <person name="Kohn T."/>
            <person name="Peeters S.H."/>
            <person name="Heuer A."/>
            <person name="Rast P."/>
            <person name="Oberbeckmann S."/>
            <person name="Bunk B."/>
            <person name="Jeske O."/>
            <person name="Meyerdierks A."/>
            <person name="Storesund J.E."/>
            <person name="Kallscheuer N."/>
            <person name="Luecker S."/>
            <person name="Lage O.M."/>
            <person name="Pohl T."/>
            <person name="Merkel B.J."/>
            <person name="Hornburger P."/>
            <person name="Mueller R.-W."/>
            <person name="Bruemmer F."/>
            <person name="Labrenz M."/>
            <person name="Spormann A.M."/>
            <person name="Op den Camp H."/>
            <person name="Overmann J."/>
            <person name="Amann R."/>
            <person name="Jetten M.S.M."/>
            <person name="Mascher T."/>
            <person name="Medema M.H."/>
            <person name="Devos D.P."/>
            <person name="Kaster A.-K."/>
            <person name="Ovreas L."/>
            <person name="Rohde M."/>
            <person name="Galperin M.Y."/>
            <person name="Jogler C."/>
        </authorList>
    </citation>
    <scope>NUCLEOTIDE SEQUENCE [LARGE SCALE GENOMIC DNA]</scope>
    <source>
        <strain evidence="10 11">V22</strain>
    </source>
</reference>
<dbReference type="Proteomes" id="UP000319976">
    <property type="component" value="Chromosome"/>
</dbReference>
<evidence type="ECO:0000256" key="7">
    <source>
        <dbReference type="SAM" id="Phobius"/>
    </source>
</evidence>
<dbReference type="Pfam" id="PF12704">
    <property type="entry name" value="MacB_PCD"/>
    <property type="match status" value="1"/>
</dbReference>
<dbReference type="GO" id="GO:0022857">
    <property type="term" value="F:transmembrane transporter activity"/>
    <property type="evidence" value="ECO:0007669"/>
    <property type="project" value="TreeGrafter"/>
</dbReference>
<keyword evidence="4 7" id="KW-1133">Transmembrane helix</keyword>
<gene>
    <name evidence="10" type="primary">macB_3</name>
    <name evidence="10" type="ORF">V22_39000</name>
</gene>
<keyword evidence="3 7" id="KW-0812">Transmembrane</keyword>
<feature type="domain" description="MacB-like periplasmic core" evidence="9">
    <location>
        <begin position="46"/>
        <end position="262"/>
    </location>
</feature>
<dbReference type="GO" id="GO:0016787">
    <property type="term" value="F:hydrolase activity"/>
    <property type="evidence" value="ECO:0007669"/>
    <property type="project" value="UniProtKB-KW"/>
</dbReference>
<keyword evidence="10" id="KW-0378">Hydrolase</keyword>
<dbReference type="AlphaFoldDB" id="A0A517TE33"/>
<keyword evidence="10" id="KW-0547">Nucleotide-binding</keyword>
<feature type="transmembrane region" description="Helical" evidence="7">
    <location>
        <begin position="398"/>
        <end position="417"/>
    </location>
</feature>
<name>A0A517TE33_9PLAN</name>
<evidence type="ECO:0000256" key="5">
    <source>
        <dbReference type="ARBA" id="ARBA00023136"/>
    </source>
</evidence>
<comment type="similarity">
    <text evidence="6">Belongs to the ABC-4 integral membrane protein family.</text>
</comment>
<dbReference type="GO" id="GO:0005886">
    <property type="term" value="C:plasma membrane"/>
    <property type="evidence" value="ECO:0007669"/>
    <property type="project" value="UniProtKB-SubCell"/>
</dbReference>
<sequence>MGSILFAIDFGITHPIKYLLFKGMESMNLRSMIWKELWQRPTPMLTSLLAVTLGVTAMVSIQNITVFSEKKIAGDMESLGANVLVLPPAVTLQDYYSADMHGHTMPEEYVSRLALARMPGVENLAPKLCVESNLDSIPVTVTGILPQSEFQAKTAWQGLGLLSPVGSDRGCCTTKASINAEANDPNSLATSRTIQELGDRDLILGNDLAAQLGAKAGDELPVLGETFTVLTVLPSTGTIDDSRMFAHLHSVQDLSGVGPVVNVIEIMACCEDAAGSLITNLSSELPETRIVTIAQVVETQVAVNGLMSRLSWVFLSVLLMVGGASIASVMYANVTERRKEIGTLMALGASRGFVTHLFLGKATLLGIAGGLAGFVVGTVVAVVLGPQILGISVQPMPQLLAVGILAATIVAVAASFLPARRAAGLDPCLVFNDA</sequence>
<feature type="transmembrane region" description="Helical" evidence="7">
    <location>
        <begin position="365"/>
        <end position="386"/>
    </location>
</feature>
<keyword evidence="11" id="KW-1185">Reference proteome</keyword>
<evidence type="ECO:0000313" key="10">
    <source>
        <dbReference type="EMBL" id="QDT66629.1"/>
    </source>
</evidence>
<accession>A0A517TE33</accession>
<protein>
    <submittedName>
        <fullName evidence="10">Macrolide export ATP-binding/permease protein MacB</fullName>
        <ecNumber evidence="10">3.6.3.-</ecNumber>
    </submittedName>
</protein>
<evidence type="ECO:0000256" key="4">
    <source>
        <dbReference type="ARBA" id="ARBA00022989"/>
    </source>
</evidence>
<dbReference type="GO" id="GO:0005524">
    <property type="term" value="F:ATP binding"/>
    <property type="evidence" value="ECO:0007669"/>
    <property type="project" value="UniProtKB-KW"/>
</dbReference>
<evidence type="ECO:0000259" key="9">
    <source>
        <dbReference type="Pfam" id="PF12704"/>
    </source>
</evidence>
<evidence type="ECO:0000256" key="1">
    <source>
        <dbReference type="ARBA" id="ARBA00004651"/>
    </source>
</evidence>
<evidence type="ECO:0000259" key="8">
    <source>
        <dbReference type="Pfam" id="PF02687"/>
    </source>
</evidence>
<feature type="domain" description="ABC3 transporter permease C-terminal" evidence="8">
    <location>
        <begin position="313"/>
        <end position="427"/>
    </location>
</feature>
<proteinExistence type="inferred from homology"/>
<comment type="subcellular location">
    <subcellularLocation>
        <location evidence="1">Cell membrane</location>
        <topology evidence="1">Multi-pass membrane protein</topology>
    </subcellularLocation>
</comment>
<evidence type="ECO:0000256" key="2">
    <source>
        <dbReference type="ARBA" id="ARBA00022475"/>
    </source>
</evidence>
<dbReference type="InterPro" id="IPR025857">
    <property type="entry name" value="MacB_PCD"/>
</dbReference>
<evidence type="ECO:0000256" key="3">
    <source>
        <dbReference type="ARBA" id="ARBA00022692"/>
    </source>
</evidence>
<dbReference type="InterPro" id="IPR050250">
    <property type="entry name" value="Macrolide_Exporter_MacB"/>
</dbReference>
<dbReference type="InterPro" id="IPR003838">
    <property type="entry name" value="ABC3_permease_C"/>
</dbReference>
<dbReference type="EC" id="3.6.3.-" evidence="10"/>
<dbReference type="PANTHER" id="PTHR30572">
    <property type="entry name" value="MEMBRANE COMPONENT OF TRANSPORTER-RELATED"/>
    <property type="match status" value="1"/>
</dbReference>